<feature type="transmembrane region" description="Helical" evidence="9">
    <location>
        <begin position="496"/>
        <end position="515"/>
    </location>
</feature>
<keyword evidence="6 9" id="KW-1133">Transmembrane helix</keyword>
<protein>
    <submittedName>
        <fullName evidence="10">Lipid II flippase MurJ</fullName>
    </submittedName>
</protein>
<keyword evidence="3 9" id="KW-0812">Transmembrane</keyword>
<dbReference type="PANTHER" id="PTHR47019:SF1">
    <property type="entry name" value="LIPID II FLIPPASE MURJ"/>
    <property type="match status" value="1"/>
</dbReference>
<evidence type="ECO:0000256" key="2">
    <source>
        <dbReference type="ARBA" id="ARBA00022475"/>
    </source>
</evidence>
<evidence type="ECO:0000313" key="11">
    <source>
        <dbReference type="Proteomes" id="UP001500707"/>
    </source>
</evidence>
<feature type="transmembrane region" description="Helical" evidence="9">
    <location>
        <begin position="455"/>
        <end position="476"/>
    </location>
</feature>
<feature type="transmembrane region" description="Helical" evidence="9">
    <location>
        <begin position="233"/>
        <end position="252"/>
    </location>
</feature>
<feature type="transmembrane region" description="Helical" evidence="9">
    <location>
        <begin position="554"/>
        <end position="574"/>
    </location>
</feature>
<feature type="transmembrane region" description="Helical" evidence="9">
    <location>
        <begin position="264"/>
        <end position="287"/>
    </location>
</feature>
<evidence type="ECO:0000256" key="7">
    <source>
        <dbReference type="ARBA" id="ARBA00023136"/>
    </source>
</evidence>
<sequence>MVGAHPQGTQGTGHDAGPATGPDRRIGGTMTPGPATPAEALARAPHPTGGTADGTASMLPAGAGTPHPTGTRARVRTQRPVDDLPDLTATSNGLPPLQDGPNRAVGAPRPRSTNPPPPPASTPRPPARRHPSAPTRRFLARATLLSAALSMAGALLGLGRDQALAHLFGAGAESDAFLVAWTVPEMASTLLIEDGMAFVLVPAFSVALARRAAHGSGSPDPVRALVSSSLPRLCLALAGTAALLAAGAPMLVSVLAPGLSDPSLAVSCTRLTATCVLSFGIAGYFSAALRAHRSYLAPGAIYIAYNLAIITAMFALGARWGVQAAALGVAIGGCLMAAVQAPPLWRRVARRPEQSARVQLPASPHEGDTGRTVAFGLVCAVLLFALCRQSQVLIERYFASGLPAGSISHLNYAQKVAQLPMSLSMMVCVVTFPVVARAIAEGDTRRATERVERDLALMACLVLVGAAVVVAGAPQIVQLLFQRGAFTAQDTAATAAVMRVYALGLLGQTLVGALVRSYFSTGRTTWFPLGAMGAGALATAGISLWAVGPWGARGIAAANAAGITVTALLLLLGLGPRAVPVCVRRVVAELSRPVRAAVCATGAGLLCVRQFDSPAAAVAACCLCVTAVFLLLAWSLDAAGARSLLLPVAQSVRSSVTRRLRHGR</sequence>
<gene>
    <name evidence="10" type="ORF">GCM10022295_69690</name>
</gene>
<dbReference type="EMBL" id="BAABCE010000016">
    <property type="protein sequence ID" value="GAA3578316.1"/>
    <property type="molecule type" value="Genomic_DNA"/>
</dbReference>
<keyword evidence="7 9" id="KW-0472">Membrane</keyword>
<reference evidence="11" key="1">
    <citation type="journal article" date="2019" name="Int. J. Syst. Evol. Microbiol.">
        <title>The Global Catalogue of Microorganisms (GCM) 10K type strain sequencing project: providing services to taxonomists for standard genome sequencing and annotation.</title>
        <authorList>
            <consortium name="The Broad Institute Genomics Platform"/>
            <consortium name="The Broad Institute Genome Sequencing Center for Infectious Disease"/>
            <person name="Wu L."/>
            <person name="Ma J."/>
        </authorList>
    </citation>
    <scope>NUCLEOTIDE SEQUENCE [LARGE SCALE GENOMIC DNA]</scope>
    <source>
        <strain evidence="11">JCM 17656</strain>
    </source>
</reference>
<evidence type="ECO:0000256" key="9">
    <source>
        <dbReference type="SAM" id="Phobius"/>
    </source>
</evidence>
<feature type="compositionally biased region" description="Pro residues" evidence="8">
    <location>
        <begin position="113"/>
        <end position="125"/>
    </location>
</feature>
<dbReference type="InterPro" id="IPR051050">
    <property type="entry name" value="Lipid_II_flippase_MurJ/MviN"/>
</dbReference>
<feature type="transmembrane region" description="Helical" evidence="9">
    <location>
        <begin position="138"/>
        <end position="158"/>
    </location>
</feature>
<evidence type="ECO:0000256" key="4">
    <source>
        <dbReference type="ARBA" id="ARBA00022960"/>
    </source>
</evidence>
<feature type="transmembrane region" description="Helical" evidence="9">
    <location>
        <begin position="299"/>
        <end position="318"/>
    </location>
</feature>
<organism evidence="10 11">
    <name type="scientific">Streptomyces osmaniensis</name>
    <dbReference type="NCBI Taxonomy" id="593134"/>
    <lineage>
        <taxon>Bacteria</taxon>
        <taxon>Bacillati</taxon>
        <taxon>Actinomycetota</taxon>
        <taxon>Actinomycetes</taxon>
        <taxon>Kitasatosporales</taxon>
        <taxon>Streptomycetaceae</taxon>
        <taxon>Streptomyces</taxon>
    </lineage>
</organism>
<evidence type="ECO:0000256" key="8">
    <source>
        <dbReference type="SAM" id="MobiDB-lite"/>
    </source>
</evidence>
<name>A0ABP6Y806_9ACTN</name>
<dbReference type="Pfam" id="PF03023">
    <property type="entry name" value="MurJ"/>
    <property type="match status" value="1"/>
</dbReference>
<dbReference type="PANTHER" id="PTHR47019">
    <property type="entry name" value="LIPID II FLIPPASE MURJ"/>
    <property type="match status" value="1"/>
</dbReference>
<evidence type="ECO:0000256" key="5">
    <source>
        <dbReference type="ARBA" id="ARBA00022984"/>
    </source>
</evidence>
<dbReference type="PRINTS" id="PR01806">
    <property type="entry name" value="VIRFACTRMVIN"/>
</dbReference>
<feature type="transmembrane region" description="Helical" evidence="9">
    <location>
        <begin position="195"/>
        <end position="213"/>
    </location>
</feature>
<feature type="transmembrane region" description="Helical" evidence="9">
    <location>
        <begin position="617"/>
        <end position="636"/>
    </location>
</feature>
<keyword evidence="11" id="KW-1185">Reference proteome</keyword>
<feature type="region of interest" description="Disordered" evidence="8">
    <location>
        <begin position="1"/>
        <end position="134"/>
    </location>
</feature>
<comment type="subcellular location">
    <subcellularLocation>
        <location evidence="1">Cell membrane</location>
        <topology evidence="1">Multi-pass membrane protein</topology>
    </subcellularLocation>
</comment>
<dbReference type="InterPro" id="IPR004268">
    <property type="entry name" value="MurJ"/>
</dbReference>
<accession>A0ABP6Y806</accession>
<comment type="caution">
    <text evidence="10">The sequence shown here is derived from an EMBL/GenBank/DDBJ whole genome shotgun (WGS) entry which is preliminary data.</text>
</comment>
<dbReference type="Proteomes" id="UP001500707">
    <property type="component" value="Unassembled WGS sequence"/>
</dbReference>
<evidence type="ECO:0000256" key="3">
    <source>
        <dbReference type="ARBA" id="ARBA00022692"/>
    </source>
</evidence>
<evidence type="ECO:0000313" key="10">
    <source>
        <dbReference type="EMBL" id="GAA3578316.1"/>
    </source>
</evidence>
<keyword evidence="5" id="KW-0573">Peptidoglycan synthesis</keyword>
<keyword evidence="4" id="KW-0133">Cell shape</keyword>
<proteinExistence type="predicted"/>
<feature type="transmembrane region" description="Helical" evidence="9">
    <location>
        <begin position="527"/>
        <end position="548"/>
    </location>
</feature>
<feature type="transmembrane region" description="Helical" evidence="9">
    <location>
        <begin position="324"/>
        <end position="345"/>
    </location>
</feature>
<evidence type="ECO:0000256" key="1">
    <source>
        <dbReference type="ARBA" id="ARBA00004651"/>
    </source>
</evidence>
<evidence type="ECO:0000256" key="6">
    <source>
        <dbReference type="ARBA" id="ARBA00022989"/>
    </source>
</evidence>
<keyword evidence="2" id="KW-1003">Cell membrane</keyword>